<evidence type="ECO:0000313" key="2">
    <source>
        <dbReference type="EMBL" id="CAA9309972.1"/>
    </source>
</evidence>
<accession>A0A6J4KMC1</accession>
<feature type="compositionally biased region" description="Low complexity" evidence="1">
    <location>
        <begin position="1"/>
        <end position="32"/>
    </location>
</feature>
<feature type="non-terminal residue" evidence="2">
    <location>
        <position position="98"/>
    </location>
</feature>
<feature type="region of interest" description="Disordered" evidence="1">
    <location>
        <begin position="1"/>
        <end position="98"/>
    </location>
</feature>
<gene>
    <name evidence="2" type="ORF">AVDCRST_MAG07-412</name>
</gene>
<organism evidence="2">
    <name type="scientific">uncultured Frankineae bacterium</name>
    <dbReference type="NCBI Taxonomy" id="437475"/>
    <lineage>
        <taxon>Bacteria</taxon>
        <taxon>Bacillati</taxon>
        <taxon>Actinomycetota</taxon>
        <taxon>Actinomycetes</taxon>
        <taxon>Frankiales</taxon>
        <taxon>environmental samples</taxon>
    </lineage>
</organism>
<feature type="compositionally biased region" description="Pro residues" evidence="1">
    <location>
        <begin position="45"/>
        <end position="71"/>
    </location>
</feature>
<dbReference type="EMBL" id="CADCUB010000023">
    <property type="protein sequence ID" value="CAA9309972.1"/>
    <property type="molecule type" value="Genomic_DNA"/>
</dbReference>
<proteinExistence type="predicted"/>
<dbReference type="AlphaFoldDB" id="A0A6J4KMC1"/>
<reference evidence="2" key="1">
    <citation type="submission" date="2020-02" db="EMBL/GenBank/DDBJ databases">
        <authorList>
            <person name="Meier V. D."/>
        </authorList>
    </citation>
    <scope>NUCLEOTIDE SEQUENCE</scope>
    <source>
        <strain evidence="2">AVDCRST_MAG07</strain>
    </source>
</reference>
<evidence type="ECO:0000256" key="1">
    <source>
        <dbReference type="SAM" id="MobiDB-lite"/>
    </source>
</evidence>
<name>A0A6J4KMC1_9ACTN</name>
<feature type="non-terminal residue" evidence="2">
    <location>
        <position position="1"/>
    </location>
</feature>
<sequence length="98" mass="10260">RRAARRAGVAPAAVRMRARPSPCSVSRPSSPSVHRRSGLRRRLSTPPPTPSSRTRAPPPAAAAPPSRPSPRPGRVCARSSVSSPPARWCAPEATGARA</sequence>
<protein>
    <submittedName>
        <fullName evidence="2">Uncharacterized protein</fullName>
    </submittedName>
</protein>
<feature type="compositionally biased region" description="Basic residues" evidence="1">
    <location>
        <begin position="33"/>
        <end position="43"/>
    </location>
</feature>